<feature type="compositionally biased region" description="Acidic residues" evidence="1">
    <location>
        <begin position="693"/>
        <end position="704"/>
    </location>
</feature>
<evidence type="ECO:0008006" key="4">
    <source>
        <dbReference type="Google" id="ProtNLM"/>
    </source>
</evidence>
<feature type="compositionally biased region" description="Basic and acidic residues" evidence="1">
    <location>
        <begin position="73"/>
        <end position="94"/>
    </location>
</feature>
<evidence type="ECO:0000313" key="3">
    <source>
        <dbReference type="Proteomes" id="UP000054558"/>
    </source>
</evidence>
<dbReference type="OrthoDB" id="2015334at2759"/>
<feature type="region of interest" description="Disordered" evidence="1">
    <location>
        <begin position="686"/>
        <end position="723"/>
    </location>
</feature>
<dbReference type="Proteomes" id="UP000054558">
    <property type="component" value="Unassembled WGS sequence"/>
</dbReference>
<proteinExistence type="predicted"/>
<reference evidence="2 3" key="1">
    <citation type="journal article" date="2014" name="Nat. Commun.">
        <title>Klebsormidium flaccidum genome reveals primary factors for plant terrestrial adaptation.</title>
        <authorList>
            <person name="Hori K."/>
            <person name="Maruyama F."/>
            <person name="Fujisawa T."/>
            <person name="Togashi T."/>
            <person name="Yamamoto N."/>
            <person name="Seo M."/>
            <person name="Sato S."/>
            <person name="Yamada T."/>
            <person name="Mori H."/>
            <person name="Tajima N."/>
            <person name="Moriyama T."/>
            <person name="Ikeuchi M."/>
            <person name="Watanabe M."/>
            <person name="Wada H."/>
            <person name="Kobayashi K."/>
            <person name="Saito M."/>
            <person name="Masuda T."/>
            <person name="Sasaki-Sekimoto Y."/>
            <person name="Mashiguchi K."/>
            <person name="Awai K."/>
            <person name="Shimojima M."/>
            <person name="Masuda S."/>
            <person name="Iwai M."/>
            <person name="Nobusawa T."/>
            <person name="Narise T."/>
            <person name="Kondo S."/>
            <person name="Saito H."/>
            <person name="Sato R."/>
            <person name="Murakawa M."/>
            <person name="Ihara Y."/>
            <person name="Oshima-Yamada Y."/>
            <person name="Ohtaka K."/>
            <person name="Satoh M."/>
            <person name="Sonobe K."/>
            <person name="Ishii M."/>
            <person name="Ohtani R."/>
            <person name="Kanamori-Sato M."/>
            <person name="Honoki R."/>
            <person name="Miyazaki D."/>
            <person name="Mochizuki H."/>
            <person name="Umetsu J."/>
            <person name="Higashi K."/>
            <person name="Shibata D."/>
            <person name="Kamiya Y."/>
            <person name="Sato N."/>
            <person name="Nakamura Y."/>
            <person name="Tabata S."/>
            <person name="Ida S."/>
            <person name="Kurokawa K."/>
            <person name="Ohta H."/>
        </authorList>
    </citation>
    <scope>NUCLEOTIDE SEQUENCE [LARGE SCALE GENOMIC DNA]</scope>
    <source>
        <strain evidence="2 3">NIES-2285</strain>
    </source>
</reference>
<evidence type="ECO:0000256" key="1">
    <source>
        <dbReference type="SAM" id="MobiDB-lite"/>
    </source>
</evidence>
<dbReference type="EMBL" id="DF237453">
    <property type="protein sequence ID" value="GAQ89262.1"/>
    <property type="molecule type" value="Genomic_DNA"/>
</dbReference>
<dbReference type="Pfam" id="PF18759">
    <property type="entry name" value="Plavaka"/>
    <property type="match status" value="1"/>
</dbReference>
<accession>A0A1Y1IGS4</accession>
<feature type="region of interest" description="Disordered" evidence="1">
    <location>
        <begin position="217"/>
        <end position="242"/>
    </location>
</feature>
<dbReference type="OMA" id="THEDITY"/>
<feature type="region of interest" description="Disordered" evidence="1">
    <location>
        <begin position="1"/>
        <end position="22"/>
    </location>
</feature>
<dbReference type="STRING" id="105231.A0A1Y1IGS4"/>
<evidence type="ECO:0000313" key="2">
    <source>
        <dbReference type="EMBL" id="GAQ89262.1"/>
    </source>
</evidence>
<protein>
    <recommendedName>
        <fullName evidence="4">C2H2-type domain-containing protein</fullName>
    </recommendedName>
</protein>
<gene>
    <name evidence="2" type="ORF">KFL_005040060</name>
</gene>
<sequence>MPHKCAACGREFPTPASLGSHRESFACPGQWVRHEAGPSTKAAPAEELLRDLSIAEEAGPSQALAEPHGSKRQRVELPEEREGQGAASVEDHGAHQAHSAGGSFFSDPVEDPEKSRFPQLDDEIRETLKILQFVRRCRNNVGLSEQDTRSLMNLLFFQDLDASKVKARTPAALKKFEERVLFKESDGWVSIDLSKEGDPYPIILRMRDPEEALKEMLSNSANSTGLADRPQDSKGNRTVSSPDTATFWEQAQEYINRTGHAGAVIAPLIMNSDVTTLSNDMSVLGWPFALTSANIASHRRNEPGGHALVAIFPILHAVPGHPGFEPGSAELTLRKLEVFQECLRLVLQPLKDASFTGFMSEDPDAEERWFYPMLFAYVCDHPEGCKVTCTKDTNQTNAPCSICMCPASRLCEVDKHFHFRTQKGMMAAHAKITNKDIDPVKRDQWSMGLSLHPVECALWGFNGGDTDWGNPYRAVHVDMMHQTDLGLFPTICDALLNVAAGSHRTAIARAIEKALMDIKENYRFADLRVPGSDKGGYFTSSGRSKFAAFEHRAVMQVVIPALVGLVDNSIIAALVEFVDWVILACRTDEHTEASLTQMERQGEKAVKAIIRTLGEGQASEFRIIKIHLVSHYRDCIWRSGVPIHYSTNLFESLDIQLLKIGYRASNRRNAMDQVLKHHRRLCQLRKAAGLPNADEEDQEDEEQRTEDNARTALQRAMTSDPRRNVLSSVKLNLRLPWLEHISNPSSDPADGPSSSKHARELLNQQPELRHLATQLRKFLGKDYDRIAKRVVTVHSALALPTGDSDRFGPRPMCARAVPSFHGRPWYSNIALQGEAEGQAPWDLHAQVRLFLSCTVEGHAPGQQRRHEMALVRYYKKLPAIDKLTNTRLDIEIVVIFQPGQPPATSHQPQMYRVLRTCTACCLLQQVLTSPKKHVRASVGTGCPRLHRSGVSFLRLTSSCTASSTTPTFAYALLGRRWGGPGVVDSQRSISLLRLLCDQLDCVTCSSSAGTTFRSGGILAETLNRLGQRGRRVALAHLLASTGQLEGHARRRQVCNVSLLLPARPPARVLRPSNHRLRAVSACGGLDDCKSMSKTFFFQFGIKLHESTSILFARLLYDQRCCGTSFCSRGMVETSTLTAGVEPGLWSGGCARAGTGAEARATLTDFAAFCLIGSWGRVARGYLLVSTRPTLGTPQAHSFGTAKLWSPATTSTTCRPPLKLGHQPSMEIKPAGQQ</sequence>
<feature type="region of interest" description="Disordered" evidence="1">
    <location>
        <begin position="58"/>
        <end position="120"/>
    </location>
</feature>
<name>A0A1Y1IGS4_KLENI</name>
<dbReference type="AlphaFoldDB" id="A0A1Y1IGS4"/>
<organism evidence="2 3">
    <name type="scientific">Klebsormidium nitens</name>
    <name type="common">Green alga</name>
    <name type="synonym">Ulothrix nitens</name>
    <dbReference type="NCBI Taxonomy" id="105231"/>
    <lineage>
        <taxon>Eukaryota</taxon>
        <taxon>Viridiplantae</taxon>
        <taxon>Streptophyta</taxon>
        <taxon>Klebsormidiophyceae</taxon>
        <taxon>Klebsormidiales</taxon>
        <taxon>Klebsormidiaceae</taxon>
        <taxon>Klebsormidium</taxon>
    </lineage>
</organism>
<keyword evidence="3" id="KW-1185">Reference proteome</keyword>
<dbReference type="InterPro" id="IPR041078">
    <property type="entry name" value="Plavaka"/>
</dbReference>